<sequence length="115" mass="12607">MASHYVIMYTATAGANGPLLGTDEEDIVLMQFLVWDAVCRKFARVANMAAIGDINRWASGKGEPVRSWQRLQARHYVAAQHSSPSERPPHPVTAVLTRHRAISAGLIYIQSGHVG</sequence>
<dbReference type="Proteomes" id="UP000324222">
    <property type="component" value="Unassembled WGS sequence"/>
</dbReference>
<accession>A0A5B7FP30</accession>
<proteinExistence type="predicted"/>
<dbReference type="OrthoDB" id="6352026at2759"/>
<evidence type="ECO:0000313" key="1">
    <source>
        <dbReference type="EMBL" id="MPC47245.1"/>
    </source>
</evidence>
<protein>
    <submittedName>
        <fullName evidence="1">Uncharacterized protein</fullName>
    </submittedName>
</protein>
<reference evidence="1 2" key="1">
    <citation type="submission" date="2019-05" db="EMBL/GenBank/DDBJ databases">
        <title>Another draft genome of Portunus trituberculatus and its Hox gene families provides insights of decapod evolution.</title>
        <authorList>
            <person name="Jeong J.-H."/>
            <person name="Song I."/>
            <person name="Kim S."/>
            <person name="Choi T."/>
            <person name="Kim D."/>
            <person name="Ryu S."/>
            <person name="Kim W."/>
        </authorList>
    </citation>
    <scope>NUCLEOTIDE SEQUENCE [LARGE SCALE GENOMIC DNA]</scope>
    <source>
        <tissue evidence="1">Muscle</tissue>
    </source>
</reference>
<name>A0A5B7FP30_PORTR</name>
<organism evidence="1 2">
    <name type="scientific">Portunus trituberculatus</name>
    <name type="common">Swimming crab</name>
    <name type="synonym">Neptunus trituberculatus</name>
    <dbReference type="NCBI Taxonomy" id="210409"/>
    <lineage>
        <taxon>Eukaryota</taxon>
        <taxon>Metazoa</taxon>
        <taxon>Ecdysozoa</taxon>
        <taxon>Arthropoda</taxon>
        <taxon>Crustacea</taxon>
        <taxon>Multicrustacea</taxon>
        <taxon>Malacostraca</taxon>
        <taxon>Eumalacostraca</taxon>
        <taxon>Eucarida</taxon>
        <taxon>Decapoda</taxon>
        <taxon>Pleocyemata</taxon>
        <taxon>Brachyura</taxon>
        <taxon>Eubrachyura</taxon>
        <taxon>Portunoidea</taxon>
        <taxon>Portunidae</taxon>
        <taxon>Portuninae</taxon>
        <taxon>Portunus</taxon>
    </lineage>
</organism>
<dbReference type="EMBL" id="VSRR010007634">
    <property type="protein sequence ID" value="MPC47245.1"/>
    <property type="molecule type" value="Genomic_DNA"/>
</dbReference>
<keyword evidence="2" id="KW-1185">Reference proteome</keyword>
<comment type="caution">
    <text evidence="1">The sequence shown here is derived from an EMBL/GenBank/DDBJ whole genome shotgun (WGS) entry which is preliminary data.</text>
</comment>
<gene>
    <name evidence="1" type="ORF">E2C01_040986</name>
</gene>
<dbReference type="AlphaFoldDB" id="A0A5B7FP30"/>
<evidence type="ECO:0000313" key="2">
    <source>
        <dbReference type="Proteomes" id="UP000324222"/>
    </source>
</evidence>